<dbReference type="FunCoup" id="A0A1S3FRY4">
    <property type="interactions" value="105"/>
</dbReference>
<dbReference type="RefSeq" id="XP_012879321.1">
    <property type="nucleotide sequence ID" value="XM_013023867.1"/>
</dbReference>
<evidence type="ECO:0000256" key="14">
    <source>
        <dbReference type="SAM" id="Phobius"/>
    </source>
</evidence>
<dbReference type="CTD" id="10267"/>
<keyword evidence="5 14" id="KW-0812">Transmembrane</keyword>
<dbReference type="GO" id="GO:0006886">
    <property type="term" value="P:intracellular protein transport"/>
    <property type="evidence" value="ECO:0007669"/>
    <property type="project" value="InterPro"/>
</dbReference>
<evidence type="ECO:0000256" key="12">
    <source>
        <dbReference type="ARBA" id="ARBA00049570"/>
    </source>
</evidence>
<dbReference type="STRING" id="10020.ENSDORP00000020118"/>
<evidence type="ECO:0000256" key="10">
    <source>
        <dbReference type="ARBA" id="ARBA00023170"/>
    </source>
</evidence>
<evidence type="ECO:0000256" key="3">
    <source>
        <dbReference type="ARBA" id="ARBA00022448"/>
    </source>
</evidence>
<dbReference type="GeneID" id="105991226"/>
<keyword evidence="15" id="KW-1185">Reference proteome</keyword>
<dbReference type="InParanoid" id="A0A1S3FRY4"/>
<dbReference type="PANTHER" id="PTHR14076">
    <property type="entry name" value="RECEPTOR ACTIVITY MODIFYING PROTEIN RAMP"/>
    <property type="match status" value="1"/>
</dbReference>
<comment type="subcellular location">
    <subcellularLocation>
        <location evidence="1">Cell membrane</location>
        <topology evidence="1">Single-pass type I membrane protein</topology>
    </subcellularLocation>
</comment>
<name>A0A1S3FRY4_DIPOR</name>
<evidence type="ECO:0000313" key="16">
    <source>
        <dbReference type="RefSeq" id="XP_012879321.1"/>
    </source>
</evidence>
<evidence type="ECO:0000256" key="2">
    <source>
        <dbReference type="ARBA" id="ARBA00007087"/>
    </source>
</evidence>
<evidence type="ECO:0000256" key="6">
    <source>
        <dbReference type="ARBA" id="ARBA00022729"/>
    </source>
</evidence>
<dbReference type="PANTHER" id="PTHR14076:SF3">
    <property type="entry name" value="RECEPTOR ACTIVITY-MODIFYING PROTEIN 1"/>
    <property type="match status" value="1"/>
</dbReference>
<reference evidence="16" key="1">
    <citation type="submission" date="2025-08" db="UniProtKB">
        <authorList>
            <consortium name="RefSeq"/>
        </authorList>
    </citation>
    <scope>IDENTIFICATION</scope>
    <source>
        <tissue evidence="16">Kidney</tissue>
    </source>
</reference>
<organism evidence="15 16">
    <name type="scientific">Dipodomys ordii</name>
    <name type="common">Ord's kangaroo rat</name>
    <dbReference type="NCBI Taxonomy" id="10020"/>
    <lineage>
        <taxon>Eukaryota</taxon>
        <taxon>Metazoa</taxon>
        <taxon>Chordata</taxon>
        <taxon>Craniata</taxon>
        <taxon>Vertebrata</taxon>
        <taxon>Euteleostomi</taxon>
        <taxon>Mammalia</taxon>
        <taxon>Eutheria</taxon>
        <taxon>Euarchontoglires</taxon>
        <taxon>Glires</taxon>
        <taxon>Rodentia</taxon>
        <taxon>Castorimorpha</taxon>
        <taxon>Heteromyidae</taxon>
        <taxon>Dipodomyinae</taxon>
        <taxon>Dipodomys</taxon>
    </lineage>
</organism>
<keyword evidence="6" id="KW-0732">Signal</keyword>
<dbReference type="GO" id="GO:0031623">
    <property type="term" value="P:receptor internalization"/>
    <property type="evidence" value="ECO:0007669"/>
    <property type="project" value="TreeGrafter"/>
</dbReference>
<dbReference type="Gene3D" id="1.10.150.510">
    <property type="entry name" value="Receptor activity modifying family"/>
    <property type="match status" value="1"/>
</dbReference>
<evidence type="ECO:0000256" key="13">
    <source>
        <dbReference type="ARBA" id="ARBA00049674"/>
    </source>
</evidence>
<proteinExistence type="inferred from homology"/>
<keyword evidence="10 16" id="KW-0675">Receptor</keyword>
<sequence>MEAADCAFPVSSGGSEAPATQLFTVTAYQDTDYSTLIQEQCLARFKENMEAVGRTLWCDWGKTIGSYGDLTDCTRSVADKLGRFWPNAEVDKFFIAIHQRYFSSCPVSGRIVRDPPNTILCPFIVVPITVTLLMTMLVVWRSKRTESIV</sequence>
<dbReference type="Pfam" id="PF04901">
    <property type="entry name" value="RAMP"/>
    <property type="match status" value="1"/>
</dbReference>
<dbReference type="KEGG" id="dord:105991226"/>
<keyword evidence="9" id="KW-1015">Disulfide bond</keyword>
<gene>
    <name evidence="16" type="primary">Ramp1</name>
</gene>
<dbReference type="AlphaFoldDB" id="A0A1S3FRY4"/>
<dbReference type="GO" id="GO:0008277">
    <property type="term" value="P:regulation of G protein-coupled receptor signaling pathway"/>
    <property type="evidence" value="ECO:0007669"/>
    <property type="project" value="InterPro"/>
</dbReference>
<comment type="subunit">
    <text evidence="13">Heterodimer of CALCRL and RAMP1; the interaction induces allosteric modulation of CALCRL function and CGRP1/CALCA and CGRP2/CALCB ligand specificity. Heterodimer of CALCR and RAMP1; interaction forms the AMYR1 receptor complex for amylin/IAPP and CGRP1/CALCA ligands.</text>
</comment>
<evidence type="ECO:0000256" key="4">
    <source>
        <dbReference type="ARBA" id="ARBA00022475"/>
    </source>
</evidence>
<dbReference type="InterPro" id="IPR038126">
    <property type="entry name" value="RAMP_sf"/>
</dbReference>
<comment type="similarity">
    <text evidence="2">Belongs to the RAMP family.</text>
</comment>
<dbReference type="GO" id="GO:0043235">
    <property type="term" value="C:receptor complex"/>
    <property type="evidence" value="ECO:0007669"/>
    <property type="project" value="TreeGrafter"/>
</dbReference>
<dbReference type="GO" id="GO:0032870">
    <property type="term" value="P:cellular response to hormone stimulus"/>
    <property type="evidence" value="ECO:0007669"/>
    <property type="project" value="TreeGrafter"/>
</dbReference>
<keyword evidence="7 14" id="KW-1133">Transmembrane helix</keyword>
<feature type="transmembrane region" description="Helical" evidence="14">
    <location>
        <begin position="119"/>
        <end position="140"/>
    </location>
</feature>
<evidence type="ECO:0000256" key="5">
    <source>
        <dbReference type="ARBA" id="ARBA00022692"/>
    </source>
</evidence>
<dbReference type="GO" id="GO:0006816">
    <property type="term" value="P:calcium ion transport"/>
    <property type="evidence" value="ECO:0007669"/>
    <property type="project" value="TreeGrafter"/>
</dbReference>
<dbReference type="InterPro" id="IPR006985">
    <property type="entry name" value="RAMP"/>
</dbReference>
<dbReference type="FunFam" id="1.10.150.510:FF:000002">
    <property type="entry name" value="Receptor activity-modifying protein 1"/>
    <property type="match status" value="1"/>
</dbReference>
<accession>A0A1S3FRY4</accession>
<comment type="function">
    <text evidence="12">Accessory protein that interacts with and modulates the function of G-protein coupled receptors including calcitonin gene-related peptide type 1 receptor (CALCRL) and calcitonin receptor (CALCR). Required for the transport of CALCRL to the plasma membrane. Together with CALCRL, form the receptor complex for the calcitonin gene-related peptides CGRP1/CALCA and CGRP2/CALCB. Together with CALCR, form the AMYR1 receptor complex for amylin/IAPP and CGRP1/CALCA.</text>
</comment>
<dbReference type="GO" id="GO:0007186">
    <property type="term" value="P:G protein-coupled receptor signaling pathway"/>
    <property type="evidence" value="ECO:0007669"/>
    <property type="project" value="TreeGrafter"/>
</dbReference>
<dbReference type="GO" id="GO:0072659">
    <property type="term" value="P:protein localization to plasma membrane"/>
    <property type="evidence" value="ECO:0007669"/>
    <property type="project" value="TreeGrafter"/>
</dbReference>
<dbReference type="GO" id="GO:0005886">
    <property type="term" value="C:plasma membrane"/>
    <property type="evidence" value="ECO:0007669"/>
    <property type="project" value="UniProtKB-SubCell"/>
</dbReference>
<protein>
    <recommendedName>
        <fullName evidence="11">Receptor activity-modifying protein 1</fullName>
    </recommendedName>
</protein>
<dbReference type="GO" id="GO:0015026">
    <property type="term" value="F:coreceptor activity"/>
    <property type="evidence" value="ECO:0007669"/>
    <property type="project" value="InterPro"/>
</dbReference>
<dbReference type="Proteomes" id="UP000081671">
    <property type="component" value="Unplaced"/>
</dbReference>
<keyword evidence="4" id="KW-1003">Cell membrane</keyword>
<dbReference type="OrthoDB" id="10007519at2759"/>
<keyword evidence="3" id="KW-0813">Transport</keyword>
<evidence type="ECO:0000256" key="7">
    <source>
        <dbReference type="ARBA" id="ARBA00022989"/>
    </source>
</evidence>
<keyword evidence="8 14" id="KW-0472">Membrane</keyword>
<evidence type="ECO:0000313" key="15">
    <source>
        <dbReference type="Proteomes" id="UP000081671"/>
    </source>
</evidence>
<evidence type="ECO:0000256" key="11">
    <source>
        <dbReference type="ARBA" id="ARBA00041071"/>
    </source>
</evidence>
<dbReference type="GO" id="GO:0009986">
    <property type="term" value="C:cell surface"/>
    <property type="evidence" value="ECO:0007669"/>
    <property type="project" value="TreeGrafter"/>
</dbReference>
<evidence type="ECO:0000256" key="9">
    <source>
        <dbReference type="ARBA" id="ARBA00023157"/>
    </source>
</evidence>
<evidence type="ECO:0000256" key="1">
    <source>
        <dbReference type="ARBA" id="ARBA00004251"/>
    </source>
</evidence>
<evidence type="ECO:0000256" key="8">
    <source>
        <dbReference type="ARBA" id="ARBA00023136"/>
    </source>
</evidence>